<evidence type="ECO:0000256" key="8">
    <source>
        <dbReference type="ARBA" id="ARBA00023015"/>
    </source>
</evidence>
<feature type="binding site" evidence="11">
    <location>
        <position position="108"/>
    </location>
    <ligand>
        <name>S-adenosyl-L-methionine</name>
        <dbReference type="ChEBI" id="CHEBI:59789"/>
    </ligand>
</feature>
<dbReference type="PIRSF" id="PIRSF027833">
    <property type="entry name" value="MtTFB2"/>
    <property type="match status" value="1"/>
</dbReference>
<evidence type="ECO:0000256" key="7">
    <source>
        <dbReference type="ARBA" id="ARBA00022946"/>
    </source>
</evidence>
<dbReference type="InterPro" id="IPR029063">
    <property type="entry name" value="SAM-dependent_MTases_sf"/>
</dbReference>
<comment type="subcellular location">
    <subcellularLocation>
        <location evidence="1">Mitochondrion</location>
    </subcellularLocation>
</comment>
<evidence type="ECO:0000313" key="14">
    <source>
        <dbReference type="Proteomes" id="UP001153636"/>
    </source>
</evidence>
<dbReference type="InterPro" id="IPR001737">
    <property type="entry name" value="KsgA/Erm"/>
</dbReference>
<dbReference type="GO" id="GO:0034246">
    <property type="term" value="F:mitochondrial transcription factor activity"/>
    <property type="evidence" value="ECO:0007669"/>
    <property type="project" value="TreeGrafter"/>
</dbReference>
<evidence type="ECO:0000256" key="2">
    <source>
        <dbReference type="ARBA" id="ARBA00022552"/>
    </source>
</evidence>
<dbReference type="PANTHER" id="PTHR11727">
    <property type="entry name" value="DIMETHYLADENOSINE TRANSFERASE"/>
    <property type="match status" value="1"/>
</dbReference>
<dbReference type="Proteomes" id="UP001153636">
    <property type="component" value="Chromosome 13"/>
</dbReference>
<keyword evidence="4 11" id="KW-0808">Transferase</keyword>
<keyword evidence="5 11" id="KW-0949">S-adenosyl-L-methionine</keyword>
<dbReference type="SUPFAM" id="SSF53335">
    <property type="entry name" value="S-adenosyl-L-methionine-dependent methyltransferases"/>
    <property type="match status" value="1"/>
</dbReference>
<protein>
    <recommendedName>
        <fullName evidence="12">rRNA adenine N(6)-methyltransferase</fullName>
        <ecNumber evidence="12">2.1.1.-</ecNumber>
    </recommendedName>
</protein>
<dbReference type="Pfam" id="PF00398">
    <property type="entry name" value="RrnaAD"/>
    <property type="match status" value="1"/>
</dbReference>
<evidence type="ECO:0000256" key="4">
    <source>
        <dbReference type="ARBA" id="ARBA00022679"/>
    </source>
</evidence>
<dbReference type="Gene3D" id="3.40.50.150">
    <property type="entry name" value="Vaccinia Virus protein VP39"/>
    <property type="match status" value="1"/>
</dbReference>
<evidence type="ECO:0000313" key="13">
    <source>
        <dbReference type="EMBL" id="CAH1102856.1"/>
    </source>
</evidence>
<reference evidence="13" key="1">
    <citation type="submission" date="2022-01" db="EMBL/GenBank/DDBJ databases">
        <authorList>
            <person name="King R."/>
        </authorList>
    </citation>
    <scope>NUCLEOTIDE SEQUENCE</scope>
</reference>
<keyword evidence="9" id="KW-0496">Mitochondrion</keyword>
<dbReference type="EC" id="2.1.1.-" evidence="12"/>
<organism evidence="13 14">
    <name type="scientific">Psylliodes chrysocephalus</name>
    <dbReference type="NCBI Taxonomy" id="3402493"/>
    <lineage>
        <taxon>Eukaryota</taxon>
        <taxon>Metazoa</taxon>
        <taxon>Ecdysozoa</taxon>
        <taxon>Arthropoda</taxon>
        <taxon>Hexapoda</taxon>
        <taxon>Insecta</taxon>
        <taxon>Pterygota</taxon>
        <taxon>Neoptera</taxon>
        <taxon>Endopterygota</taxon>
        <taxon>Coleoptera</taxon>
        <taxon>Polyphaga</taxon>
        <taxon>Cucujiformia</taxon>
        <taxon>Chrysomeloidea</taxon>
        <taxon>Chrysomelidae</taxon>
        <taxon>Galerucinae</taxon>
        <taxon>Alticini</taxon>
        <taxon>Psylliodes</taxon>
    </lineage>
</organism>
<keyword evidence="8" id="KW-0805">Transcription regulation</keyword>
<comment type="caution">
    <text evidence="11">Lacks conserved residue(s) required for the propagation of feature annotation.</text>
</comment>
<dbReference type="OrthoDB" id="9895503at2759"/>
<evidence type="ECO:0000256" key="9">
    <source>
        <dbReference type="ARBA" id="ARBA00023128"/>
    </source>
</evidence>
<dbReference type="GO" id="GO:0006391">
    <property type="term" value="P:transcription initiation at mitochondrial promoter"/>
    <property type="evidence" value="ECO:0007669"/>
    <property type="project" value="TreeGrafter"/>
</dbReference>
<keyword evidence="2 12" id="KW-0698">rRNA processing</keyword>
<feature type="binding site" evidence="11">
    <location>
        <position position="59"/>
    </location>
    <ligand>
        <name>S-adenosyl-L-methionine</name>
        <dbReference type="ChEBI" id="CHEBI:59789"/>
    </ligand>
</feature>
<comment type="similarity">
    <text evidence="11 12">Belongs to the class I-like SAM-binding methyltransferase superfamily. rRNA adenine N(6)-methyltransferase family.</text>
</comment>
<evidence type="ECO:0000256" key="5">
    <source>
        <dbReference type="ARBA" id="ARBA00022691"/>
    </source>
</evidence>
<sequence>MFHTRIYKRYSSFNILTRSYSRGVKDYLRKNPELLEIKQYIPDKYLKTSSKIANEYLYLICPNAAHKIADHVVSAATDNQIIAETNTGLGLITTELLEKGIKKVRMYESCSEFRVDLKNFATVYPGRVELFIKNLFHLSRFTYMDKQDGMNRVSSLLKGVPRKAWTDDPAITVIGTMPNLRFLRYLMASLALQSGPVLYGRMQLYAIMKKTHYQTLTATPKQNLRLYRHTTVLFQLLFDYETLETFPRNIFLPWEKVTQKPNLQDEETVLIKINFKKNLGIPTGQILSLFHFVKQFFRTGNNIVIPTMEKWVPDCGLNILMPKLEHDFDYFSDINIFTKFRELEPPQILALFREMINTPTYAGSPFTAMVENELIKTETTETGITEAVLQKALTKDAETLNYQDDFD</sequence>
<dbReference type="EMBL" id="OV651825">
    <property type="protein sequence ID" value="CAH1102856.1"/>
    <property type="molecule type" value="Genomic_DNA"/>
</dbReference>
<evidence type="ECO:0000256" key="11">
    <source>
        <dbReference type="PROSITE-ProRule" id="PRU01026"/>
    </source>
</evidence>
<accession>A0A9P0CJV8</accession>
<evidence type="ECO:0000256" key="3">
    <source>
        <dbReference type="ARBA" id="ARBA00022603"/>
    </source>
</evidence>
<evidence type="ECO:0000256" key="12">
    <source>
        <dbReference type="RuleBase" id="RU362106"/>
    </source>
</evidence>
<proteinExistence type="inferred from homology"/>
<evidence type="ECO:0000256" key="1">
    <source>
        <dbReference type="ARBA" id="ARBA00004173"/>
    </source>
</evidence>
<dbReference type="GO" id="GO:0003723">
    <property type="term" value="F:RNA binding"/>
    <property type="evidence" value="ECO:0007669"/>
    <property type="project" value="UniProtKB-UniRule"/>
</dbReference>
<evidence type="ECO:0000256" key="10">
    <source>
        <dbReference type="ARBA" id="ARBA00023163"/>
    </source>
</evidence>
<keyword evidence="3 11" id="KW-0489">Methyltransferase</keyword>
<dbReference type="PANTHER" id="PTHR11727:SF13">
    <property type="entry name" value="DIMETHYLADENOSINE TRANSFERASE 2, MITOCHONDRIAL"/>
    <property type="match status" value="1"/>
</dbReference>
<dbReference type="GO" id="GO:0000179">
    <property type="term" value="F:rRNA (adenine-N6,N6-)-dimethyltransferase activity"/>
    <property type="evidence" value="ECO:0007669"/>
    <property type="project" value="UniProtKB-UniRule"/>
</dbReference>
<gene>
    <name evidence="13" type="ORF">PSYICH_LOCUS3840</name>
</gene>
<evidence type="ECO:0000256" key="6">
    <source>
        <dbReference type="ARBA" id="ARBA00022884"/>
    </source>
</evidence>
<name>A0A9P0CJV8_9CUCU</name>
<keyword evidence="14" id="KW-1185">Reference proteome</keyword>
<dbReference type="AlphaFoldDB" id="A0A9P0CJV8"/>
<keyword evidence="6 11" id="KW-0694">RNA-binding</keyword>
<dbReference type="GO" id="GO:0005759">
    <property type="term" value="C:mitochondrial matrix"/>
    <property type="evidence" value="ECO:0007669"/>
    <property type="project" value="TreeGrafter"/>
</dbReference>
<dbReference type="PROSITE" id="PS51689">
    <property type="entry name" value="SAM_RNA_A_N6_MT"/>
    <property type="match status" value="1"/>
</dbReference>
<keyword evidence="7" id="KW-0809">Transit peptide</keyword>
<keyword evidence="10" id="KW-0804">Transcription</keyword>